<gene>
    <name evidence="7" type="ORF">DB325_09635</name>
</gene>
<dbReference type="InterPro" id="IPR024079">
    <property type="entry name" value="MetalloPept_cat_dom_sf"/>
</dbReference>
<dbReference type="Proteomes" id="UP000244083">
    <property type="component" value="Unassembled WGS sequence"/>
</dbReference>
<dbReference type="GO" id="GO:0031012">
    <property type="term" value="C:extracellular matrix"/>
    <property type="evidence" value="ECO:0007669"/>
    <property type="project" value="InterPro"/>
</dbReference>
<accession>A0A2T5Q1D6</accession>
<keyword evidence="1" id="KW-0645">Protease</keyword>
<proteinExistence type="predicted"/>
<dbReference type="GO" id="GO:0008270">
    <property type="term" value="F:zinc ion binding"/>
    <property type="evidence" value="ECO:0007669"/>
    <property type="project" value="InterPro"/>
</dbReference>
<evidence type="ECO:0000256" key="1">
    <source>
        <dbReference type="ARBA" id="ARBA00022670"/>
    </source>
</evidence>
<organism evidence="7 8">
    <name type="scientific">Limosilactobacillus reuteri</name>
    <name type="common">Lactobacillus reuteri</name>
    <dbReference type="NCBI Taxonomy" id="1598"/>
    <lineage>
        <taxon>Bacteria</taxon>
        <taxon>Bacillati</taxon>
        <taxon>Bacillota</taxon>
        <taxon>Bacilli</taxon>
        <taxon>Lactobacillales</taxon>
        <taxon>Lactobacillaceae</taxon>
        <taxon>Limosilactobacillus</taxon>
    </lineage>
</organism>
<feature type="region of interest" description="Disordered" evidence="5">
    <location>
        <begin position="50"/>
        <end position="69"/>
    </location>
</feature>
<comment type="caution">
    <text evidence="7">The sequence shown here is derived from an EMBL/GenBank/DDBJ whole genome shotgun (WGS) entry which is preliminary data.</text>
</comment>
<dbReference type="Gene3D" id="3.40.390.10">
    <property type="entry name" value="Collagenase (Catalytic Domain)"/>
    <property type="match status" value="1"/>
</dbReference>
<sequence>MRRFLVALLVAGMVGISDYHVLADADAPSQPSQSFQSSFFSLDSSDSNDFQFSNGGQRPNAERLRIPENTPTPLEGFRWKKKNITIYMETADPKLKWAFRDAVKKWNKTKAVHIRWTKNEDKANIIAADGDLARNNTGNNGVGYTTSELGSTRTEYDPTTNTLHKATSTLDPNQLDYTNKEFRSEVAQHELGHALGLAHAPEYEHSVMIPRNIKNGITKNDAKTLRMLYHE</sequence>
<dbReference type="CDD" id="cd04268">
    <property type="entry name" value="ZnMc_MMP_like"/>
    <property type="match status" value="1"/>
</dbReference>
<dbReference type="InterPro" id="IPR001818">
    <property type="entry name" value="Pept_M10_metallopeptidase"/>
</dbReference>
<feature type="domain" description="Peptidase M10 metallopeptidase" evidence="6">
    <location>
        <begin position="78"/>
        <end position="229"/>
    </location>
</feature>
<evidence type="ECO:0000313" key="7">
    <source>
        <dbReference type="EMBL" id="PTV01404.1"/>
    </source>
</evidence>
<protein>
    <submittedName>
        <fullName evidence="7">Peptidase M10</fullName>
    </submittedName>
</protein>
<name>A0A2T5Q1D6_LIMRT</name>
<dbReference type="RefSeq" id="WP_107722151.1">
    <property type="nucleotide sequence ID" value="NZ_CP130282.1"/>
</dbReference>
<dbReference type="EMBL" id="QAZN01000027">
    <property type="protein sequence ID" value="PTV01404.1"/>
    <property type="molecule type" value="Genomic_DNA"/>
</dbReference>
<evidence type="ECO:0000256" key="2">
    <source>
        <dbReference type="ARBA" id="ARBA00022723"/>
    </source>
</evidence>
<evidence type="ECO:0000313" key="8">
    <source>
        <dbReference type="Proteomes" id="UP000244083"/>
    </source>
</evidence>
<dbReference type="GO" id="GO:0006508">
    <property type="term" value="P:proteolysis"/>
    <property type="evidence" value="ECO:0007669"/>
    <property type="project" value="UniProtKB-KW"/>
</dbReference>
<evidence type="ECO:0000256" key="5">
    <source>
        <dbReference type="SAM" id="MobiDB-lite"/>
    </source>
</evidence>
<keyword evidence="2" id="KW-0479">Metal-binding</keyword>
<dbReference type="AlphaFoldDB" id="A0A2T5Q1D6"/>
<dbReference type="SUPFAM" id="SSF55486">
    <property type="entry name" value="Metalloproteases ('zincins'), catalytic domain"/>
    <property type="match status" value="1"/>
</dbReference>
<evidence type="ECO:0000256" key="4">
    <source>
        <dbReference type="ARBA" id="ARBA00022833"/>
    </source>
</evidence>
<keyword evidence="4" id="KW-0862">Zinc</keyword>
<reference evidence="8" key="1">
    <citation type="submission" date="2018-04" db="EMBL/GenBank/DDBJ databases">
        <title>Draft Genome Sequences of 10 Lactobacillus Species from 22 Commercial Probiotic Products.</title>
        <authorList>
            <person name="Gangiredla J."/>
            <person name="Barnaba T.J."/>
            <person name="Mammel M.K."/>
            <person name="Lacher D.W."/>
            <person name="Elkins C.A."/>
            <person name="Lampel K.A."/>
            <person name="Whitehouse C.A."/>
            <person name="Tartera C."/>
        </authorList>
    </citation>
    <scope>NUCLEOTIDE SEQUENCE [LARGE SCALE GENOMIC DNA]</scope>
    <source>
        <strain evidence="8">DS12_10</strain>
    </source>
</reference>
<evidence type="ECO:0000259" key="6">
    <source>
        <dbReference type="Pfam" id="PF00413"/>
    </source>
</evidence>
<dbReference type="GO" id="GO:0004222">
    <property type="term" value="F:metalloendopeptidase activity"/>
    <property type="evidence" value="ECO:0007669"/>
    <property type="project" value="InterPro"/>
</dbReference>
<dbReference type="Pfam" id="PF00413">
    <property type="entry name" value="Peptidase_M10"/>
    <property type="match status" value="1"/>
</dbReference>
<keyword evidence="3" id="KW-0378">Hydrolase</keyword>
<evidence type="ECO:0000256" key="3">
    <source>
        <dbReference type="ARBA" id="ARBA00022801"/>
    </source>
</evidence>